<reference evidence="1" key="1">
    <citation type="submission" date="2014-11" db="EMBL/GenBank/DDBJ databases">
        <authorList>
            <person name="Amaro Gonzalez C."/>
        </authorList>
    </citation>
    <scope>NUCLEOTIDE SEQUENCE</scope>
</reference>
<dbReference type="EMBL" id="GBXM01070946">
    <property type="protein sequence ID" value="JAH37631.1"/>
    <property type="molecule type" value="Transcribed_RNA"/>
</dbReference>
<protein>
    <submittedName>
        <fullName evidence="1">Uncharacterized protein</fullName>
    </submittedName>
</protein>
<evidence type="ECO:0000313" key="1">
    <source>
        <dbReference type="EMBL" id="JAH37631.1"/>
    </source>
</evidence>
<proteinExistence type="predicted"/>
<accession>A0A0E9S8M5</accession>
<reference evidence="1" key="2">
    <citation type="journal article" date="2015" name="Fish Shellfish Immunol.">
        <title>Early steps in the European eel (Anguilla anguilla)-Vibrio vulnificus interaction in the gills: Role of the RtxA13 toxin.</title>
        <authorList>
            <person name="Callol A."/>
            <person name="Pajuelo D."/>
            <person name="Ebbesson L."/>
            <person name="Teles M."/>
            <person name="MacKenzie S."/>
            <person name="Amaro C."/>
        </authorList>
    </citation>
    <scope>NUCLEOTIDE SEQUENCE</scope>
</reference>
<organism evidence="1">
    <name type="scientific">Anguilla anguilla</name>
    <name type="common">European freshwater eel</name>
    <name type="synonym">Muraena anguilla</name>
    <dbReference type="NCBI Taxonomy" id="7936"/>
    <lineage>
        <taxon>Eukaryota</taxon>
        <taxon>Metazoa</taxon>
        <taxon>Chordata</taxon>
        <taxon>Craniata</taxon>
        <taxon>Vertebrata</taxon>
        <taxon>Euteleostomi</taxon>
        <taxon>Actinopterygii</taxon>
        <taxon>Neopterygii</taxon>
        <taxon>Teleostei</taxon>
        <taxon>Anguilliformes</taxon>
        <taxon>Anguillidae</taxon>
        <taxon>Anguilla</taxon>
    </lineage>
</organism>
<name>A0A0E9S8M5_ANGAN</name>
<sequence>MPSTEPQMDRMSPIRRFSRYFQLFTHFSQEAFVEMTSLKPWLHRNLSEAYPAHITFHT</sequence>
<dbReference type="AlphaFoldDB" id="A0A0E9S8M5"/>